<name>A0A1H0UQS2_9CLOT</name>
<accession>A0A1H0UQS2</accession>
<dbReference type="AlphaFoldDB" id="A0A1H0UQS2"/>
<evidence type="ECO:0000313" key="2">
    <source>
        <dbReference type="Proteomes" id="UP000198597"/>
    </source>
</evidence>
<sequence length="351" mass="39836">MFYKDNLFENKNETFDEYEFSSFPLEEMQRIPQIPGGFTPNFQPPNFPGGNFPSGNPQGGNVPGVNVPGVNINPSQLGAPPNFIPNQNDKAVKSLTSSNYGGPQSKFVSQNSIKFCLFQFTYIWERGGRNYWAFLLNVDRVSVSGLRWFGRRWAYFGVDLRRIDSFVCYRNKCESCLEDNLSRQTNENGFKNAKKLYTNSEVRESVSKTLVSLNIPETKDDFIVQPIGIVDSENIENTIPCVSSRDTQYTIELEVMYPETLDETIKDKIIEYANEACEETVTIINATRGNTHSVNPLENFNNSTKVIPKALAHFSSEFNSKLRDPKIDKDIARSITYSITQGKTTDPWKTI</sequence>
<dbReference type="OrthoDB" id="2068061at2"/>
<dbReference type="EMBL" id="FNJM01000012">
    <property type="protein sequence ID" value="SDP68433.1"/>
    <property type="molecule type" value="Genomic_DNA"/>
</dbReference>
<gene>
    <name evidence="1" type="ORF">SAMN04488529_11228</name>
</gene>
<evidence type="ECO:0000313" key="1">
    <source>
        <dbReference type="EMBL" id="SDP68433.1"/>
    </source>
</evidence>
<dbReference type="STRING" id="94869.SAMN04488529_11228"/>
<proteinExistence type="predicted"/>
<keyword evidence="2" id="KW-1185">Reference proteome</keyword>
<organism evidence="1 2">
    <name type="scientific">Clostridium gasigenes</name>
    <dbReference type="NCBI Taxonomy" id="94869"/>
    <lineage>
        <taxon>Bacteria</taxon>
        <taxon>Bacillati</taxon>
        <taxon>Bacillota</taxon>
        <taxon>Clostridia</taxon>
        <taxon>Eubacteriales</taxon>
        <taxon>Clostridiaceae</taxon>
        <taxon>Clostridium</taxon>
    </lineage>
</organism>
<protein>
    <submittedName>
        <fullName evidence="1">Uncharacterized protein</fullName>
    </submittedName>
</protein>
<dbReference type="Proteomes" id="UP000198597">
    <property type="component" value="Unassembled WGS sequence"/>
</dbReference>
<reference evidence="1 2" key="1">
    <citation type="submission" date="2016-10" db="EMBL/GenBank/DDBJ databases">
        <authorList>
            <person name="de Groot N.N."/>
        </authorList>
    </citation>
    <scope>NUCLEOTIDE SEQUENCE [LARGE SCALE GENOMIC DNA]</scope>
    <source>
        <strain evidence="1 2">DSM 12272</strain>
    </source>
</reference>
<dbReference type="RefSeq" id="WP_089971729.1">
    <property type="nucleotide sequence ID" value="NZ_FNJM01000012.1"/>
</dbReference>